<dbReference type="GO" id="GO:0003735">
    <property type="term" value="F:structural constituent of ribosome"/>
    <property type="evidence" value="ECO:0007669"/>
    <property type="project" value="InterPro"/>
</dbReference>
<dbReference type="PANTHER" id="PTHR33284:SF1">
    <property type="entry name" value="RIBOSOMAL PROTEIN L25_GLN-TRNA SYNTHETASE, ANTI-CODON-BINDING DOMAIN-CONTAINING PROTEIN"/>
    <property type="match status" value="1"/>
</dbReference>
<dbReference type="InterPro" id="IPR020930">
    <property type="entry name" value="Ribosomal_uL5_bac-type"/>
</dbReference>
<evidence type="ECO:0000313" key="10">
    <source>
        <dbReference type="Proteomes" id="UP000604083"/>
    </source>
</evidence>
<dbReference type="EMBL" id="JAENIO010000008">
    <property type="protein sequence ID" value="MBK1833435.1"/>
    <property type="molecule type" value="Genomic_DNA"/>
</dbReference>
<evidence type="ECO:0000256" key="5">
    <source>
        <dbReference type="HAMAP-Rule" id="MF_01334"/>
    </source>
</evidence>
<sequence>MAKTATLKAEERKRTGSGLLKQMRKEGWVPSVVYGGGQENLNLKIDAKSFRELLASTVSDSFLVNLEIEGGKKQLAFVQDIQHDRLTNSILHADFLAVSSTTEITAHLPVILSGEAKGLKAGGVLEQQLHSIDVTCLPKDLPETLGADISELEIGDSLHVSDLNLPEGVSVDVDAELVVALIAAPRVAADDEEGEEGEAGEAEAPASESSEG</sequence>
<dbReference type="AlphaFoldDB" id="A0A934VLZ8"/>
<gene>
    <name evidence="5" type="primary">rplY</name>
    <name evidence="5" type="synonym">ctc</name>
    <name evidence="9" type="ORF">JIN78_05110</name>
</gene>
<organism evidence="9 10">
    <name type="scientific">Roseibacillus ishigakijimensis</name>
    <dbReference type="NCBI Taxonomy" id="454146"/>
    <lineage>
        <taxon>Bacteria</taxon>
        <taxon>Pseudomonadati</taxon>
        <taxon>Verrucomicrobiota</taxon>
        <taxon>Verrucomicrobiia</taxon>
        <taxon>Verrucomicrobiales</taxon>
        <taxon>Verrucomicrobiaceae</taxon>
        <taxon>Roseibacillus</taxon>
    </lineage>
</organism>
<comment type="caution">
    <text evidence="9">The sequence shown here is derived from an EMBL/GenBank/DDBJ whole genome shotgun (WGS) entry which is preliminary data.</text>
</comment>
<dbReference type="GO" id="GO:0006412">
    <property type="term" value="P:translation"/>
    <property type="evidence" value="ECO:0007669"/>
    <property type="project" value="UniProtKB-UniRule"/>
</dbReference>
<dbReference type="NCBIfam" id="TIGR00731">
    <property type="entry name" value="bL25_bact_ctc"/>
    <property type="match status" value="1"/>
</dbReference>
<evidence type="ECO:0000256" key="1">
    <source>
        <dbReference type="ARBA" id="ARBA00022730"/>
    </source>
</evidence>
<evidence type="ECO:0000256" key="3">
    <source>
        <dbReference type="ARBA" id="ARBA00022980"/>
    </source>
</evidence>
<dbReference type="HAMAP" id="MF_01334">
    <property type="entry name" value="Ribosomal_bL25_CTC"/>
    <property type="match status" value="1"/>
</dbReference>
<dbReference type="Gene3D" id="2.40.240.10">
    <property type="entry name" value="Ribosomal Protein L25, Chain P"/>
    <property type="match status" value="1"/>
</dbReference>
<evidence type="ECO:0000256" key="6">
    <source>
        <dbReference type="SAM" id="MobiDB-lite"/>
    </source>
</evidence>
<comment type="similarity">
    <text evidence="5">Belongs to the bacterial ribosomal protein bL25 family. CTC subfamily.</text>
</comment>
<dbReference type="GO" id="GO:0008097">
    <property type="term" value="F:5S rRNA binding"/>
    <property type="evidence" value="ECO:0007669"/>
    <property type="project" value="InterPro"/>
</dbReference>
<name>A0A934VLZ8_9BACT</name>
<dbReference type="InterPro" id="IPR037121">
    <property type="entry name" value="Ribosomal_bL25_C"/>
</dbReference>
<evidence type="ECO:0000256" key="4">
    <source>
        <dbReference type="ARBA" id="ARBA00023274"/>
    </source>
</evidence>
<feature type="domain" description="Large ribosomal subunit protein bL25 beta" evidence="8">
    <location>
        <begin position="103"/>
        <end position="186"/>
    </location>
</feature>
<dbReference type="GO" id="GO:0022625">
    <property type="term" value="C:cytosolic large ribosomal subunit"/>
    <property type="evidence" value="ECO:0007669"/>
    <property type="project" value="TreeGrafter"/>
</dbReference>
<dbReference type="RefSeq" id="WP_200390869.1">
    <property type="nucleotide sequence ID" value="NZ_JAENIO010000008.1"/>
</dbReference>
<dbReference type="PANTHER" id="PTHR33284">
    <property type="entry name" value="RIBOSOMAL PROTEIN L25/GLN-TRNA SYNTHETASE, ANTI-CODON-BINDING DOMAIN-CONTAINING PROTEIN"/>
    <property type="match status" value="1"/>
</dbReference>
<dbReference type="Pfam" id="PF14693">
    <property type="entry name" value="Ribosomal_TL5_C"/>
    <property type="match status" value="1"/>
</dbReference>
<keyword evidence="10" id="KW-1185">Reference proteome</keyword>
<dbReference type="SUPFAM" id="SSF50715">
    <property type="entry name" value="Ribosomal protein L25-like"/>
    <property type="match status" value="1"/>
</dbReference>
<feature type="compositionally biased region" description="Low complexity" evidence="6">
    <location>
        <begin position="202"/>
        <end position="212"/>
    </location>
</feature>
<dbReference type="InterPro" id="IPR020057">
    <property type="entry name" value="Ribosomal_bL25_b-dom"/>
</dbReference>
<evidence type="ECO:0000256" key="2">
    <source>
        <dbReference type="ARBA" id="ARBA00022884"/>
    </source>
</evidence>
<dbReference type="InterPro" id="IPR029751">
    <property type="entry name" value="Ribosomal_L25_dom"/>
</dbReference>
<keyword evidence="1 5" id="KW-0699">rRNA-binding</keyword>
<feature type="domain" description="Large ribosomal subunit protein bL25 L25" evidence="7">
    <location>
        <begin position="7"/>
        <end position="95"/>
    </location>
</feature>
<comment type="subunit">
    <text evidence="5">Part of the 50S ribosomal subunit; part of the 5S rRNA/L5/L18/L25 subcomplex. Contacts the 5S rRNA. Binds to the 5S rRNA independently of L5 and L18.</text>
</comment>
<dbReference type="CDD" id="cd00495">
    <property type="entry name" value="Ribosomal_L25_TL5_CTC"/>
    <property type="match status" value="1"/>
</dbReference>
<dbReference type="InterPro" id="IPR020056">
    <property type="entry name" value="Rbsml_bL25/Gln-tRNA_synth_N"/>
</dbReference>
<proteinExistence type="inferred from homology"/>
<protein>
    <recommendedName>
        <fullName evidence="5">Large ribosomal subunit protein bL25</fullName>
    </recommendedName>
    <alternativeName>
        <fullName evidence="5">General stress protein CTC</fullName>
    </alternativeName>
</protein>
<keyword evidence="3 5" id="KW-0689">Ribosomal protein</keyword>
<feature type="region of interest" description="Disordered" evidence="6">
    <location>
        <begin position="188"/>
        <end position="212"/>
    </location>
</feature>
<dbReference type="InterPro" id="IPR011035">
    <property type="entry name" value="Ribosomal_bL25/Gln-tRNA_synth"/>
</dbReference>
<accession>A0A934VLZ8</accession>
<evidence type="ECO:0000313" key="9">
    <source>
        <dbReference type="EMBL" id="MBK1833435.1"/>
    </source>
</evidence>
<comment type="function">
    <text evidence="5">This is one of the proteins that binds to the 5S RNA in the ribosome where it forms part of the central protuberance.</text>
</comment>
<keyword evidence="2 5" id="KW-0694">RNA-binding</keyword>
<dbReference type="InterPro" id="IPR001021">
    <property type="entry name" value="Ribosomal_bL25_long"/>
</dbReference>
<evidence type="ECO:0000259" key="8">
    <source>
        <dbReference type="Pfam" id="PF14693"/>
    </source>
</evidence>
<dbReference type="Pfam" id="PF01386">
    <property type="entry name" value="Ribosomal_L25p"/>
    <property type="match status" value="1"/>
</dbReference>
<dbReference type="Gene3D" id="2.170.120.20">
    <property type="entry name" value="Ribosomal protein L25, beta domain"/>
    <property type="match status" value="1"/>
</dbReference>
<reference evidence="9" key="1">
    <citation type="submission" date="2021-01" db="EMBL/GenBank/DDBJ databases">
        <title>Modified the classification status of verrucomicrobia.</title>
        <authorList>
            <person name="Feng X."/>
        </authorList>
    </citation>
    <scope>NUCLEOTIDE SEQUENCE</scope>
    <source>
        <strain evidence="9">KCTC 12986</strain>
    </source>
</reference>
<keyword evidence="4 5" id="KW-0687">Ribonucleoprotein</keyword>
<evidence type="ECO:0000259" key="7">
    <source>
        <dbReference type="Pfam" id="PF01386"/>
    </source>
</evidence>
<feature type="compositionally biased region" description="Acidic residues" evidence="6">
    <location>
        <begin position="190"/>
        <end position="201"/>
    </location>
</feature>
<dbReference type="Proteomes" id="UP000604083">
    <property type="component" value="Unassembled WGS sequence"/>
</dbReference>